<evidence type="ECO:0000256" key="1">
    <source>
        <dbReference type="SAM" id="MobiDB-lite"/>
    </source>
</evidence>
<feature type="compositionally biased region" description="Basic residues" evidence="1">
    <location>
        <begin position="251"/>
        <end position="263"/>
    </location>
</feature>
<dbReference type="Gene3D" id="2.130.10.10">
    <property type="entry name" value="YVTN repeat-like/Quinoprotein amine dehydrogenase"/>
    <property type="match status" value="1"/>
</dbReference>
<dbReference type="Proteomes" id="UP000800094">
    <property type="component" value="Unassembled WGS sequence"/>
</dbReference>
<accession>A0A6A6IRD2</accession>
<dbReference type="RefSeq" id="XP_033687642.1">
    <property type="nucleotide sequence ID" value="XM_033828522.1"/>
</dbReference>
<reference evidence="2" key="1">
    <citation type="journal article" date="2020" name="Stud. Mycol.">
        <title>101 Dothideomycetes genomes: a test case for predicting lifestyles and emergence of pathogens.</title>
        <authorList>
            <person name="Haridas S."/>
            <person name="Albert R."/>
            <person name="Binder M."/>
            <person name="Bloem J."/>
            <person name="Labutti K."/>
            <person name="Salamov A."/>
            <person name="Andreopoulos B."/>
            <person name="Baker S."/>
            <person name="Barry K."/>
            <person name="Bills G."/>
            <person name="Bluhm B."/>
            <person name="Cannon C."/>
            <person name="Castanera R."/>
            <person name="Culley D."/>
            <person name="Daum C."/>
            <person name="Ezra D."/>
            <person name="Gonzalez J."/>
            <person name="Henrissat B."/>
            <person name="Kuo A."/>
            <person name="Liang C."/>
            <person name="Lipzen A."/>
            <person name="Lutzoni F."/>
            <person name="Magnuson J."/>
            <person name="Mondo S."/>
            <person name="Nolan M."/>
            <person name="Ohm R."/>
            <person name="Pangilinan J."/>
            <person name="Park H.-J."/>
            <person name="Ramirez L."/>
            <person name="Alfaro M."/>
            <person name="Sun H."/>
            <person name="Tritt A."/>
            <person name="Yoshinaga Y."/>
            <person name="Zwiers L.-H."/>
            <person name="Turgeon B."/>
            <person name="Goodwin S."/>
            <person name="Spatafora J."/>
            <person name="Crous P."/>
            <person name="Grigoriev I."/>
        </authorList>
    </citation>
    <scope>NUCLEOTIDE SEQUENCE</scope>
    <source>
        <strain evidence="2">CBS 122368</strain>
    </source>
</reference>
<feature type="compositionally biased region" description="Low complexity" evidence="1">
    <location>
        <begin position="93"/>
        <end position="102"/>
    </location>
</feature>
<evidence type="ECO:0008006" key="4">
    <source>
        <dbReference type="Google" id="ProtNLM"/>
    </source>
</evidence>
<feature type="region of interest" description="Disordered" evidence="1">
    <location>
        <begin position="89"/>
        <end position="110"/>
    </location>
</feature>
<feature type="region of interest" description="Disordered" evidence="1">
    <location>
        <begin position="222"/>
        <end position="266"/>
    </location>
</feature>
<name>A0A6A6IRD2_9PLEO</name>
<dbReference type="EMBL" id="ML987192">
    <property type="protein sequence ID" value="KAF2252638.1"/>
    <property type="molecule type" value="Genomic_DNA"/>
</dbReference>
<evidence type="ECO:0000313" key="2">
    <source>
        <dbReference type="EMBL" id="KAF2252638.1"/>
    </source>
</evidence>
<dbReference type="InterPro" id="IPR015943">
    <property type="entry name" value="WD40/YVTN_repeat-like_dom_sf"/>
</dbReference>
<protein>
    <recommendedName>
        <fullName evidence="4">Nucleoporin NUP37</fullName>
    </recommendedName>
</protein>
<organism evidence="2 3">
    <name type="scientific">Trematosphaeria pertusa</name>
    <dbReference type="NCBI Taxonomy" id="390896"/>
    <lineage>
        <taxon>Eukaryota</taxon>
        <taxon>Fungi</taxon>
        <taxon>Dikarya</taxon>
        <taxon>Ascomycota</taxon>
        <taxon>Pezizomycotina</taxon>
        <taxon>Dothideomycetes</taxon>
        <taxon>Pleosporomycetidae</taxon>
        <taxon>Pleosporales</taxon>
        <taxon>Massarineae</taxon>
        <taxon>Trematosphaeriaceae</taxon>
        <taxon>Trematosphaeria</taxon>
    </lineage>
</organism>
<keyword evidence="3" id="KW-1185">Reference proteome</keyword>
<dbReference type="OrthoDB" id="5323870at2759"/>
<evidence type="ECO:0000313" key="3">
    <source>
        <dbReference type="Proteomes" id="UP000800094"/>
    </source>
</evidence>
<dbReference type="AlphaFoldDB" id="A0A6A6IRD2"/>
<proteinExistence type="predicted"/>
<sequence>MKPAISIRGKLAQLRYELPHRVHDAKIYPVKAPNGSTVILYGHENGVGILWRGGRPLKKAAPLPKQPAKPPPKVNGTNDAIVIIDSDDEEPAKAAPQPLPQAEFEEEEEELDPDQPYPSIIQQLRLPLNTEVLHIAVPQVPATSEVSPGDTVPPIFSKKMVFAVACTDYSVRVITLPLNPPPNTAKERLLSAKSPYGEEVIKIPTYAGHQTIPRGVSVTWTARGEPSHKHVSEDEMDVDGDERTATTSGRRSPRKRQSRSRSAHRSDGEGFDLLIASHSTELGGLLKFWRFGLTDKSITATNPVSAYQTLTLRNPASKIAFNTAQYPKRRHSQLLITDQLGIARIYDPFALRKGRTEPGAFIALFRTSFANAKTTTPTPPILAARKAIIDATWVSDGHHILALLADGEWGLWDVDRTGPSPPADPSAFSMRGFVGTSDNERASSGASSPKSRGGRGSLVPMTPNTRRRKEETLFHGSSSSSSIPTRGGICAASLSSADGGTLADSIIIWYGTEVYRISDLAKFWSRTVSSSSGSSLSGPGPSQLHDIPFLGESITSIDQFDTTARDARMATPRDALIAAEHRLIITASTKEPLGRDLNAAFESEQAVEEQMRRTDQALLARGELDLGGMDRLLENMEESGSGSHSLVLGNPRKVLFASSTS</sequence>
<dbReference type="GeneID" id="54581852"/>
<gene>
    <name evidence="2" type="ORF">BU26DRAFT_517229</name>
</gene>
<feature type="region of interest" description="Disordered" evidence="1">
    <location>
        <begin position="415"/>
        <end position="483"/>
    </location>
</feature>